<sequence length="423" mass="47863">MVRCPVENETHSCYDLNISLDHNVIYSGSVIDHDALPCDSYFNFTWHTMAPLYPSLRSRKIFCRRKRKLRRSKSRIQYYPNSTASFQLLLCAGDIELNPGPDSDSTRAHQKHRNKRSNGTNSNISSICRDLPSGLKIVHWNLNSIAPHQGNTKLDELKLLLSNPGNENAISWVLRRPVVYKYLPTSNLDPDLEQLNDFVSSKITDDILLTIPPLTCDEFLQSLNQLDPHKATGLNGLSSKILKMSASVIAEPLTLILNQSITYGYFPMRWKTARVAPVHKSGSRTEKSNYRSISILCILSYLEDLGCETVVLMMDPDTGTVRQYGSENGIMFLAENEKIPLTFLAYFDNNEDSSSRNYTRKDVQNMFNKKYSEACGKPGSKVPYQNGGFVVSGLPDNILFKKPNCYGMDQIKIIMEHEANIVF</sequence>
<dbReference type="EMBL" id="CACRXK020010045">
    <property type="protein sequence ID" value="CAB4018529.1"/>
    <property type="molecule type" value="Genomic_DNA"/>
</dbReference>
<dbReference type="GO" id="GO:0003677">
    <property type="term" value="F:DNA binding"/>
    <property type="evidence" value="ECO:0007669"/>
    <property type="project" value="UniProtKB-KW"/>
</dbReference>
<dbReference type="PROSITE" id="PS51139">
    <property type="entry name" value="GTF2I"/>
    <property type="match status" value="1"/>
</dbReference>
<keyword evidence="3" id="KW-0805">Transcription regulation</keyword>
<keyword evidence="6" id="KW-0539">Nucleus</keyword>
<keyword evidence="4" id="KW-0238">DNA-binding</keyword>
<evidence type="ECO:0000256" key="4">
    <source>
        <dbReference type="ARBA" id="ARBA00023125"/>
    </source>
</evidence>
<keyword evidence="8" id="KW-1185">Reference proteome</keyword>
<dbReference type="Gene3D" id="3.90.1460.10">
    <property type="entry name" value="GTF2I-like"/>
    <property type="match status" value="1"/>
</dbReference>
<dbReference type="PANTHER" id="PTHR33395">
    <property type="entry name" value="TRANSCRIPTASE, PUTATIVE-RELATED-RELATED"/>
    <property type="match status" value="1"/>
</dbReference>
<proteinExistence type="predicted"/>
<name>A0A6S7INF7_PARCT</name>
<evidence type="ECO:0000256" key="3">
    <source>
        <dbReference type="ARBA" id="ARBA00023015"/>
    </source>
</evidence>
<evidence type="ECO:0000256" key="2">
    <source>
        <dbReference type="ARBA" id="ARBA00022737"/>
    </source>
</evidence>
<protein>
    <submittedName>
        <fullName evidence="7">Uncharacterized protein</fullName>
    </submittedName>
</protein>
<evidence type="ECO:0000256" key="5">
    <source>
        <dbReference type="ARBA" id="ARBA00023163"/>
    </source>
</evidence>
<evidence type="ECO:0000256" key="6">
    <source>
        <dbReference type="ARBA" id="ARBA00023242"/>
    </source>
</evidence>
<reference evidence="7" key="1">
    <citation type="submission" date="2020-04" db="EMBL/GenBank/DDBJ databases">
        <authorList>
            <person name="Alioto T."/>
            <person name="Alioto T."/>
            <person name="Gomez Garrido J."/>
        </authorList>
    </citation>
    <scope>NUCLEOTIDE SEQUENCE</scope>
    <source>
        <strain evidence="7">A484AB</strain>
    </source>
</reference>
<dbReference type="Proteomes" id="UP001152795">
    <property type="component" value="Unassembled WGS sequence"/>
</dbReference>
<accession>A0A6S7INF7</accession>
<dbReference type="SUPFAM" id="SSF117773">
    <property type="entry name" value="GTF2I-like repeat"/>
    <property type="match status" value="1"/>
</dbReference>
<dbReference type="PANTHER" id="PTHR33395:SF22">
    <property type="entry name" value="REVERSE TRANSCRIPTASE DOMAIN-CONTAINING PROTEIN"/>
    <property type="match status" value="1"/>
</dbReference>
<dbReference type="OrthoDB" id="10072451at2759"/>
<comment type="caution">
    <text evidence="7">The sequence shown here is derived from an EMBL/GenBank/DDBJ whole genome shotgun (WGS) entry which is preliminary data.</text>
</comment>
<comment type="subcellular location">
    <subcellularLocation>
        <location evidence="1">Nucleus</location>
    </subcellularLocation>
</comment>
<evidence type="ECO:0000313" key="7">
    <source>
        <dbReference type="EMBL" id="CAB4018529.1"/>
    </source>
</evidence>
<dbReference type="AlphaFoldDB" id="A0A6S7INF7"/>
<dbReference type="Pfam" id="PF02946">
    <property type="entry name" value="GTF2I"/>
    <property type="match status" value="1"/>
</dbReference>
<dbReference type="InterPro" id="IPR004212">
    <property type="entry name" value="GTF2I"/>
</dbReference>
<gene>
    <name evidence="7" type="ORF">PACLA_8A040113</name>
</gene>
<dbReference type="GO" id="GO:0005634">
    <property type="term" value="C:nucleus"/>
    <property type="evidence" value="ECO:0007669"/>
    <property type="project" value="UniProtKB-SubCell"/>
</dbReference>
<dbReference type="InterPro" id="IPR036647">
    <property type="entry name" value="GTF2I-like_rpt_sf"/>
</dbReference>
<keyword evidence="5" id="KW-0804">Transcription</keyword>
<keyword evidence="2" id="KW-0677">Repeat</keyword>
<organism evidence="7 8">
    <name type="scientific">Paramuricea clavata</name>
    <name type="common">Red gorgonian</name>
    <name type="synonym">Violescent sea-whip</name>
    <dbReference type="NCBI Taxonomy" id="317549"/>
    <lineage>
        <taxon>Eukaryota</taxon>
        <taxon>Metazoa</taxon>
        <taxon>Cnidaria</taxon>
        <taxon>Anthozoa</taxon>
        <taxon>Octocorallia</taxon>
        <taxon>Malacalcyonacea</taxon>
        <taxon>Plexauridae</taxon>
        <taxon>Paramuricea</taxon>
    </lineage>
</organism>
<evidence type="ECO:0000313" key="8">
    <source>
        <dbReference type="Proteomes" id="UP001152795"/>
    </source>
</evidence>
<evidence type="ECO:0000256" key="1">
    <source>
        <dbReference type="ARBA" id="ARBA00004123"/>
    </source>
</evidence>